<reference evidence="1 2" key="1">
    <citation type="submission" date="2016-10" db="EMBL/GenBank/DDBJ databases">
        <authorList>
            <person name="de Groot N.N."/>
        </authorList>
    </citation>
    <scope>NUCLEOTIDE SEQUENCE [LARGE SCALE GENOMIC DNA]</scope>
    <source>
        <strain evidence="1 2">DSM 43941</strain>
    </source>
</reference>
<dbReference type="Proteomes" id="UP000198688">
    <property type="component" value="Chromosome I"/>
</dbReference>
<proteinExistence type="predicted"/>
<evidence type="ECO:0000313" key="1">
    <source>
        <dbReference type="EMBL" id="SDT41915.1"/>
    </source>
</evidence>
<organism evidence="1 2">
    <name type="scientific">Actinoplanes derwentensis</name>
    <dbReference type="NCBI Taxonomy" id="113562"/>
    <lineage>
        <taxon>Bacteria</taxon>
        <taxon>Bacillati</taxon>
        <taxon>Actinomycetota</taxon>
        <taxon>Actinomycetes</taxon>
        <taxon>Micromonosporales</taxon>
        <taxon>Micromonosporaceae</taxon>
        <taxon>Actinoplanes</taxon>
    </lineage>
</organism>
<dbReference type="AlphaFoldDB" id="A0A1H2A7F9"/>
<evidence type="ECO:0000313" key="2">
    <source>
        <dbReference type="Proteomes" id="UP000198688"/>
    </source>
</evidence>
<gene>
    <name evidence="1" type="ORF">SAMN04489716_3706</name>
</gene>
<sequence length="1081" mass="117212">MITAELLAVLDPLSFRQRLSHVAVWARTAANRAEVTAELRAGGPYERRLALVAAITTGDEAGIRAACGDETPAIRGEAFRAALRAGLDVWHEDLPAADRRRIYHALRLVEAPGVADELITRVAAAHGDAEAAMLLTACGPDVVRRSLPVLEHAVNLSALARRHPGPFLERVTDRLDQAPTADVRDRIWTLVADALLHCDPAGVLDLLERFGPEDRLPGRIRGYGRIAAVDPARLAHLIAAPGRAAWTARNPLPRAVLRRLAVLPAAGLAPIAVRLRDRPWQFTLLLKNLPPARRGELYDAAGLSAVDVPSTDLIEVLPHAVRIREATRVLTLPQVRDHETMALAWSGFLAWPQASAAASARLRSGAAVERAQAWTVLISAARRSRDPQAVAEVLSGLPRLRNEQDPVRFAALSALAGAAHLLRPLGAGALTRVVTDAVEARDTHQAVMNALSALATETLRLHVDVPELREWALLTIDLTTTTAKVPALRRFGPQLRRGQETMVFDRLRGWVTAAFDRGDVRPLFALTRALGKRARLVPELQELLGRATEPPQVQSVAREAIALWLDDPRERPHRVETLLAADPSTVTIDTVWNTIDGNRTDLLDRVLDAPPRGRFVGDEGHWLPRESRPERWLPRQQARYAELLRRDVDDTGLTAGQRAHALATAARIPVAGRDMLLRYVDSPDVVLAETALAELVWTDNPAGALVTLLARAGDDRARVALYAAGRSAADVPPSRLTALLVPLLTATEGVKVTSRKEVARLLGQYGEPAVMAVLRDAWADPSAHRDVRAAIVSAARQRLAVTASWTILSGAADGSREERRAVLGADPWRIAERHRERFASLIAAACRSEDRELRREALARLPLWASWTTEVGALALESLTDLDEPPVAAGELLRVLDGADLRTVLLRLADLDAADERPGDAGSDRPAYRRLNLILTLTADRARLPRTVDWSVEIAAARELAARPGLLRPAAGMLLHLGWLSHLDEVADRCAGQPVLAAGLAGTVRDVAGDRDHDVPAEVLATAGRMATRGDLAGGLFATALAERGGTHGWAGPWRSLLLTLRAHPDAAVRGTAYDVDMTLR</sequence>
<dbReference type="RefSeq" id="WP_172890576.1">
    <property type="nucleotide sequence ID" value="NZ_BOMJ01000059.1"/>
</dbReference>
<keyword evidence="2" id="KW-1185">Reference proteome</keyword>
<accession>A0A1H2A7F9</accession>
<name>A0A1H2A7F9_9ACTN</name>
<protein>
    <submittedName>
        <fullName evidence="1">Uncharacterized protein</fullName>
    </submittedName>
</protein>
<dbReference type="STRING" id="113562.SAMN04489716_3706"/>
<dbReference type="EMBL" id="LT629758">
    <property type="protein sequence ID" value="SDT41915.1"/>
    <property type="molecule type" value="Genomic_DNA"/>
</dbReference>